<dbReference type="KEGG" id="camu:CA2015_0047"/>
<proteinExistence type="predicted"/>
<dbReference type="EMBL" id="CP012040">
    <property type="protein sequence ID" value="AKP49533.1"/>
    <property type="molecule type" value="Genomic_DNA"/>
</dbReference>
<dbReference type="Proteomes" id="UP000036520">
    <property type="component" value="Chromosome"/>
</dbReference>
<gene>
    <name evidence="1" type="ORF">CA2015_0047</name>
</gene>
<protein>
    <submittedName>
        <fullName evidence="1">Uncharacterized protein</fullName>
    </submittedName>
</protein>
<keyword evidence="2" id="KW-1185">Reference proteome</keyword>
<organism evidence="1 2">
    <name type="scientific">Cyclobacterium amurskyense</name>
    <dbReference type="NCBI Taxonomy" id="320787"/>
    <lineage>
        <taxon>Bacteria</taxon>
        <taxon>Pseudomonadati</taxon>
        <taxon>Bacteroidota</taxon>
        <taxon>Cytophagia</taxon>
        <taxon>Cytophagales</taxon>
        <taxon>Cyclobacteriaceae</taxon>
        <taxon>Cyclobacterium</taxon>
    </lineage>
</organism>
<reference evidence="1 2" key="1">
    <citation type="submission" date="2015-07" db="EMBL/GenBank/DDBJ databases">
        <authorList>
            <person name="Kim K.M."/>
        </authorList>
    </citation>
    <scope>NUCLEOTIDE SEQUENCE [LARGE SCALE GENOMIC DNA]</scope>
    <source>
        <strain evidence="1 2">KCTC 12363</strain>
    </source>
</reference>
<name>A0A0H4P9W4_9BACT</name>
<dbReference type="AlphaFoldDB" id="A0A0H4P9W4"/>
<sequence>MAVPFIKYAFGSPKGFNKSMATVAPFTKPKSNNRLLLSPLYSFDKPTIIVFSSNFKLDKRAIFSFCNSTFSDNDMVIFPATIGAKTNCLPSE</sequence>
<accession>A0A0H4P9W4</accession>
<evidence type="ECO:0000313" key="1">
    <source>
        <dbReference type="EMBL" id="AKP49533.1"/>
    </source>
</evidence>
<evidence type="ECO:0000313" key="2">
    <source>
        <dbReference type="Proteomes" id="UP000036520"/>
    </source>
</evidence>